<dbReference type="EC" id="2.4.99.28" evidence="9"/>
<keyword evidence="3" id="KW-0328">Glycosyltransferase</keyword>
<evidence type="ECO:0000256" key="3">
    <source>
        <dbReference type="ARBA" id="ARBA00022676"/>
    </source>
</evidence>
<evidence type="ECO:0000256" key="5">
    <source>
        <dbReference type="ARBA" id="ARBA00022960"/>
    </source>
</evidence>
<evidence type="ECO:0000256" key="8">
    <source>
        <dbReference type="ARBA" id="ARBA00023316"/>
    </source>
</evidence>
<keyword evidence="4" id="KW-0808">Transferase</keyword>
<evidence type="ECO:0000256" key="4">
    <source>
        <dbReference type="ARBA" id="ARBA00022679"/>
    </source>
</evidence>
<dbReference type="InterPro" id="IPR001460">
    <property type="entry name" value="PCN-bd_Tpept"/>
</dbReference>
<evidence type="ECO:0000259" key="11">
    <source>
        <dbReference type="Pfam" id="PF00905"/>
    </source>
</evidence>
<evidence type="ECO:0000256" key="1">
    <source>
        <dbReference type="ARBA" id="ARBA00004370"/>
    </source>
</evidence>
<protein>
    <recommendedName>
        <fullName evidence="9">peptidoglycan glycosyltransferase</fullName>
        <ecNumber evidence="9">2.4.99.28</ecNumber>
    </recommendedName>
</protein>
<evidence type="ECO:0000256" key="2">
    <source>
        <dbReference type="ARBA" id="ARBA00022475"/>
    </source>
</evidence>
<feature type="non-terminal residue" evidence="12">
    <location>
        <position position="270"/>
    </location>
</feature>
<dbReference type="PANTHER" id="PTHR32282:SF11">
    <property type="entry name" value="PENICILLIN-BINDING PROTEIN 1B"/>
    <property type="match status" value="1"/>
</dbReference>
<evidence type="ECO:0000256" key="10">
    <source>
        <dbReference type="ARBA" id="ARBA00049902"/>
    </source>
</evidence>
<feature type="domain" description="Penicillin-binding protein transpeptidase" evidence="11">
    <location>
        <begin position="16"/>
        <end position="192"/>
    </location>
</feature>
<dbReference type="InterPro" id="IPR012338">
    <property type="entry name" value="Beta-lactam/transpept-like"/>
</dbReference>
<gene>
    <name evidence="12" type="ORF">S03H2_43380</name>
</gene>
<keyword evidence="7" id="KW-0472">Membrane</keyword>
<dbReference type="AlphaFoldDB" id="X1JJI9"/>
<evidence type="ECO:0000313" key="12">
    <source>
        <dbReference type="EMBL" id="GAH69898.1"/>
    </source>
</evidence>
<sequence>SPECNQTYGKYDSKCYHPRNYDNKFIGLIDIRTALAQSRNLPSVKVLYLAGLEETLGLAKSFGITTLENGRVYGLSLVLGGGEVKLLEMTKAYSVFANDGIKVPLNFIKKIEDGNGNIIEEIKKGESRILPSQVTRQINDILSDNEARAPVFGWNSALYFKDYNVAVKTGTTQFFNDAWAIGYTPSIATGVWIGNNDNSSMTKPGVVLSGPIWHNFMVEALKNYPKEEFKKPEEIITGKPVLDGEILEEFHSILYYVEKKDPQGEIPEDP</sequence>
<organism evidence="12">
    <name type="scientific">marine sediment metagenome</name>
    <dbReference type="NCBI Taxonomy" id="412755"/>
    <lineage>
        <taxon>unclassified sequences</taxon>
        <taxon>metagenomes</taxon>
        <taxon>ecological metagenomes</taxon>
    </lineage>
</organism>
<dbReference type="PANTHER" id="PTHR32282">
    <property type="entry name" value="BINDING PROTEIN TRANSPEPTIDASE, PUTATIVE-RELATED"/>
    <property type="match status" value="1"/>
</dbReference>
<evidence type="ECO:0000256" key="6">
    <source>
        <dbReference type="ARBA" id="ARBA00022984"/>
    </source>
</evidence>
<feature type="non-terminal residue" evidence="12">
    <location>
        <position position="1"/>
    </location>
</feature>
<dbReference type="GO" id="GO:0030288">
    <property type="term" value="C:outer membrane-bounded periplasmic space"/>
    <property type="evidence" value="ECO:0007669"/>
    <property type="project" value="TreeGrafter"/>
</dbReference>
<dbReference type="InterPro" id="IPR050396">
    <property type="entry name" value="Glycosyltr_51/Transpeptidase"/>
</dbReference>
<accession>X1JJI9</accession>
<dbReference type="GO" id="GO:0071555">
    <property type="term" value="P:cell wall organization"/>
    <property type="evidence" value="ECO:0007669"/>
    <property type="project" value="UniProtKB-KW"/>
</dbReference>
<dbReference type="EMBL" id="BARU01027056">
    <property type="protein sequence ID" value="GAH69898.1"/>
    <property type="molecule type" value="Genomic_DNA"/>
</dbReference>
<dbReference type="GO" id="GO:0016020">
    <property type="term" value="C:membrane"/>
    <property type="evidence" value="ECO:0007669"/>
    <property type="project" value="UniProtKB-SubCell"/>
</dbReference>
<dbReference type="GO" id="GO:0008658">
    <property type="term" value="F:penicillin binding"/>
    <property type="evidence" value="ECO:0007669"/>
    <property type="project" value="InterPro"/>
</dbReference>
<dbReference type="GO" id="GO:0008955">
    <property type="term" value="F:peptidoglycan glycosyltransferase activity"/>
    <property type="evidence" value="ECO:0007669"/>
    <property type="project" value="UniProtKB-EC"/>
</dbReference>
<reference evidence="12" key="1">
    <citation type="journal article" date="2014" name="Front. Microbiol.">
        <title>High frequency of phylogenetically diverse reductive dehalogenase-homologous genes in deep subseafloor sedimentary metagenomes.</title>
        <authorList>
            <person name="Kawai M."/>
            <person name="Futagami T."/>
            <person name="Toyoda A."/>
            <person name="Takaki Y."/>
            <person name="Nishi S."/>
            <person name="Hori S."/>
            <person name="Arai W."/>
            <person name="Tsubouchi T."/>
            <person name="Morono Y."/>
            <person name="Uchiyama I."/>
            <person name="Ito T."/>
            <person name="Fujiyama A."/>
            <person name="Inagaki F."/>
            <person name="Takami H."/>
        </authorList>
    </citation>
    <scope>NUCLEOTIDE SEQUENCE</scope>
    <source>
        <strain evidence="12">Expedition CK06-06</strain>
    </source>
</reference>
<comment type="caution">
    <text evidence="12">The sequence shown here is derived from an EMBL/GenBank/DDBJ whole genome shotgun (WGS) entry which is preliminary data.</text>
</comment>
<keyword evidence="8" id="KW-0961">Cell wall biogenesis/degradation</keyword>
<keyword evidence="6" id="KW-0573">Peptidoglycan synthesis</keyword>
<keyword evidence="5" id="KW-0133">Cell shape</keyword>
<evidence type="ECO:0000256" key="9">
    <source>
        <dbReference type="ARBA" id="ARBA00044770"/>
    </source>
</evidence>
<dbReference type="GO" id="GO:0008360">
    <property type="term" value="P:regulation of cell shape"/>
    <property type="evidence" value="ECO:0007669"/>
    <property type="project" value="UniProtKB-KW"/>
</dbReference>
<comment type="subcellular location">
    <subcellularLocation>
        <location evidence="1">Membrane</location>
    </subcellularLocation>
</comment>
<evidence type="ECO:0000256" key="7">
    <source>
        <dbReference type="ARBA" id="ARBA00023136"/>
    </source>
</evidence>
<keyword evidence="2" id="KW-1003">Cell membrane</keyword>
<dbReference type="SUPFAM" id="SSF56601">
    <property type="entry name" value="beta-lactamase/transpeptidase-like"/>
    <property type="match status" value="1"/>
</dbReference>
<proteinExistence type="predicted"/>
<comment type="catalytic activity">
    <reaction evidence="10">
        <text>[GlcNAc-(1-&gt;4)-Mur2Ac(oyl-L-Ala-gamma-D-Glu-L-Lys-D-Ala-D-Ala)](n)-di-trans,octa-cis-undecaprenyl diphosphate + beta-D-GlcNAc-(1-&gt;4)-Mur2Ac(oyl-L-Ala-gamma-D-Glu-L-Lys-D-Ala-D-Ala)-di-trans,octa-cis-undecaprenyl diphosphate = [GlcNAc-(1-&gt;4)-Mur2Ac(oyl-L-Ala-gamma-D-Glu-L-Lys-D-Ala-D-Ala)](n+1)-di-trans,octa-cis-undecaprenyl diphosphate + di-trans,octa-cis-undecaprenyl diphosphate + H(+)</text>
        <dbReference type="Rhea" id="RHEA:23708"/>
        <dbReference type="Rhea" id="RHEA-COMP:9602"/>
        <dbReference type="Rhea" id="RHEA-COMP:9603"/>
        <dbReference type="ChEBI" id="CHEBI:15378"/>
        <dbReference type="ChEBI" id="CHEBI:58405"/>
        <dbReference type="ChEBI" id="CHEBI:60033"/>
        <dbReference type="ChEBI" id="CHEBI:78435"/>
        <dbReference type="EC" id="2.4.99.28"/>
    </reaction>
</comment>
<dbReference type="Pfam" id="PF00905">
    <property type="entry name" value="Transpeptidase"/>
    <property type="match status" value="1"/>
</dbReference>
<dbReference type="Gene3D" id="3.40.710.10">
    <property type="entry name" value="DD-peptidase/beta-lactamase superfamily"/>
    <property type="match status" value="1"/>
</dbReference>
<dbReference type="GO" id="GO:0009252">
    <property type="term" value="P:peptidoglycan biosynthetic process"/>
    <property type="evidence" value="ECO:0007669"/>
    <property type="project" value="UniProtKB-KW"/>
</dbReference>
<name>X1JJI9_9ZZZZ</name>